<evidence type="ECO:0000313" key="2">
    <source>
        <dbReference type="EMBL" id="KLU89966.1"/>
    </source>
</evidence>
<organism evidence="2">
    <name type="scientific">Magnaporthiopsis poae (strain ATCC 64411 / 73-15)</name>
    <name type="common">Kentucky bluegrass fungus</name>
    <name type="synonym">Magnaporthe poae</name>
    <dbReference type="NCBI Taxonomy" id="644358"/>
    <lineage>
        <taxon>Eukaryota</taxon>
        <taxon>Fungi</taxon>
        <taxon>Dikarya</taxon>
        <taxon>Ascomycota</taxon>
        <taxon>Pezizomycotina</taxon>
        <taxon>Sordariomycetes</taxon>
        <taxon>Sordariomycetidae</taxon>
        <taxon>Magnaporthales</taxon>
        <taxon>Magnaporthaceae</taxon>
        <taxon>Magnaporthiopsis</taxon>
    </lineage>
</organism>
<dbReference type="EMBL" id="GL876974">
    <property type="protein sequence ID" value="KLU89966.1"/>
    <property type="molecule type" value="Genomic_DNA"/>
</dbReference>
<gene>
    <name evidence="2" type="ORF">MAPG_08933</name>
</gene>
<reference evidence="2" key="1">
    <citation type="submission" date="2010-05" db="EMBL/GenBank/DDBJ databases">
        <title>The Genome Sequence of Magnaporthe poae strain ATCC 64411.</title>
        <authorList>
            <consortium name="The Broad Institute Genome Sequencing Platform"/>
            <consortium name="Broad Institute Genome Sequencing Center for Infectious Disease"/>
            <person name="Ma L.-J."/>
            <person name="Dead R."/>
            <person name="Young S."/>
            <person name="Zeng Q."/>
            <person name="Koehrsen M."/>
            <person name="Alvarado L."/>
            <person name="Berlin A."/>
            <person name="Chapman S.B."/>
            <person name="Chen Z."/>
            <person name="Freedman E."/>
            <person name="Gellesch M."/>
            <person name="Goldberg J."/>
            <person name="Griggs A."/>
            <person name="Gujja S."/>
            <person name="Heilman E.R."/>
            <person name="Heiman D."/>
            <person name="Hepburn T."/>
            <person name="Howarth C."/>
            <person name="Jen D."/>
            <person name="Larson L."/>
            <person name="Mehta T."/>
            <person name="Neiman D."/>
            <person name="Pearson M."/>
            <person name="Roberts A."/>
            <person name="Saif S."/>
            <person name="Shea T."/>
            <person name="Shenoy N."/>
            <person name="Sisk P."/>
            <person name="Stolte C."/>
            <person name="Sykes S."/>
            <person name="Walk T."/>
            <person name="White J."/>
            <person name="Yandava C."/>
            <person name="Haas B."/>
            <person name="Nusbaum C."/>
            <person name="Birren B."/>
        </authorList>
    </citation>
    <scope>NUCLEOTIDE SEQUENCE</scope>
    <source>
        <strain evidence="2">ATCC 64411</strain>
    </source>
</reference>
<protein>
    <submittedName>
        <fullName evidence="2">Uncharacterized protein</fullName>
    </submittedName>
</protein>
<proteinExistence type="predicted"/>
<feature type="non-terminal residue" evidence="2">
    <location>
        <position position="1"/>
    </location>
</feature>
<name>A0A0H2U7L3_MAGP6</name>
<evidence type="ECO:0000256" key="1">
    <source>
        <dbReference type="SAM" id="MobiDB-lite"/>
    </source>
</evidence>
<sequence length="106" mass="12198">RRRRREEADGRLQEVWLREPILTPLGQPLCPGFSRGVPSWPEEQPFHSGPRRLRSILIRGDWDDTGGSGRHQNPGFQPRDNGFSRSKCRRRIGDCQIPLPAMVTIE</sequence>
<feature type="region of interest" description="Disordered" evidence="1">
    <location>
        <begin position="61"/>
        <end position="85"/>
    </location>
</feature>
<reference evidence="2" key="2">
    <citation type="submission" date="2011-03" db="EMBL/GenBank/DDBJ databases">
        <title>Annotation of Magnaporthe poae ATCC 64411.</title>
        <authorList>
            <person name="Ma L.-J."/>
            <person name="Dead R."/>
            <person name="Young S.K."/>
            <person name="Zeng Q."/>
            <person name="Gargeya S."/>
            <person name="Fitzgerald M."/>
            <person name="Haas B."/>
            <person name="Abouelleil A."/>
            <person name="Alvarado L."/>
            <person name="Arachchi H.M."/>
            <person name="Berlin A."/>
            <person name="Brown A."/>
            <person name="Chapman S.B."/>
            <person name="Chen Z."/>
            <person name="Dunbar C."/>
            <person name="Freedman E."/>
            <person name="Gearin G."/>
            <person name="Gellesch M."/>
            <person name="Goldberg J."/>
            <person name="Griggs A."/>
            <person name="Gujja S."/>
            <person name="Heiman D."/>
            <person name="Howarth C."/>
            <person name="Larson L."/>
            <person name="Lui A."/>
            <person name="MacDonald P.J.P."/>
            <person name="Mehta T."/>
            <person name="Montmayeur A."/>
            <person name="Murphy C."/>
            <person name="Neiman D."/>
            <person name="Pearson M."/>
            <person name="Priest M."/>
            <person name="Roberts A."/>
            <person name="Saif S."/>
            <person name="Shea T."/>
            <person name="Shenoy N."/>
            <person name="Sisk P."/>
            <person name="Stolte C."/>
            <person name="Sykes S."/>
            <person name="Yandava C."/>
            <person name="Wortman J."/>
            <person name="Nusbaum C."/>
            <person name="Birren B."/>
        </authorList>
    </citation>
    <scope>NUCLEOTIDE SEQUENCE</scope>
    <source>
        <strain evidence="2">ATCC 64411</strain>
    </source>
</reference>
<dbReference type="VEuPathDB" id="FungiDB:MAPG_08933"/>
<accession>A0A0H2U7L3</accession>
<dbReference type="AlphaFoldDB" id="A0A0H2U7L3"/>